<dbReference type="AlphaFoldDB" id="A0AAD6R0K1"/>
<proteinExistence type="predicted"/>
<dbReference type="InterPro" id="IPR012337">
    <property type="entry name" value="RNaseH-like_sf"/>
</dbReference>
<dbReference type="InterPro" id="IPR036397">
    <property type="entry name" value="RNaseH_sf"/>
</dbReference>
<sequence>MEGEMQSLVQIQKSIGIRDVLVSASYLILLSYMEGIKPPSMEGIDALLAKNKSSTFEINAHSMTNLLMKKLPAQCSVIFLKKEQNDLLMDLLDIPKKACDRRPSPEGDAFSNGRKTKTQKRLINNLEDEFANSEVKQSSVRKAEGCSLQEVLWKRLFVDGIMARKRSNIRMKGKTCKVPGFLHPNEHVMFMGADVTNPCPLEDINPSVATVIGSMNRPATNKIIFFKDGVSETQFYKVLKEELQAIREACSRFPGYRPSISFAVVQKRHHTRFFPCETDPSSTKNQFFDKNIPPGTPGLPGSTGFHRVDSLANFYLDPDQFQAQVAWIPGLSTGPRKTIEDQTLLNRLGTTDDKVSAVAFSASDDASSITRVTLVVAGGMPSRLSSLS</sequence>
<comment type="caution">
    <text evidence="2">The sequence shown here is derived from an EMBL/GenBank/DDBJ whole genome shotgun (WGS) entry which is preliminary data.</text>
</comment>
<evidence type="ECO:0000259" key="1">
    <source>
        <dbReference type="PROSITE" id="PS50822"/>
    </source>
</evidence>
<dbReference type="PANTHER" id="PTHR22891">
    <property type="entry name" value="EUKARYOTIC TRANSLATION INITIATION FACTOR 2C"/>
    <property type="match status" value="1"/>
</dbReference>
<dbReference type="GO" id="GO:0003676">
    <property type="term" value="F:nucleic acid binding"/>
    <property type="evidence" value="ECO:0007669"/>
    <property type="project" value="InterPro"/>
</dbReference>
<dbReference type="Proteomes" id="UP001164929">
    <property type="component" value="Chromosome 4"/>
</dbReference>
<dbReference type="InterPro" id="IPR003165">
    <property type="entry name" value="Piwi"/>
</dbReference>
<organism evidence="2 3">
    <name type="scientific">Populus alba x Populus x berolinensis</name>
    <dbReference type="NCBI Taxonomy" id="444605"/>
    <lineage>
        <taxon>Eukaryota</taxon>
        <taxon>Viridiplantae</taxon>
        <taxon>Streptophyta</taxon>
        <taxon>Embryophyta</taxon>
        <taxon>Tracheophyta</taxon>
        <taxon>Spermatophyta</taxon>
        <taxon>Magnoliopsida</taxon>
        <taxon>eudicotyledons</taxon>
        <taxon>Gunneridae</taxon>
        <taxon>Pentapetalae</taxon>
        <taxon>rosids</taxon>
        <taxon>fabids</taxon>
        <taxon>Malpighiales</taxon>
        <taxon>Salicaceae</taxon>
        <taxon>Saliceae</taxon>
        <taxon>Populus</taxon>
    </lineage>
</organism>
<dbReference type="SUPFAM" id="SSF53098">
    <property type="entry name" value="Ribonuclease H-like"/>
    <property type="match status" value="1"/>
</dbReference>
<dbReference type="PROSITE" id="PS50822">
    <property type="entry name" value="PIWI"/>
    <property type="match status" value="1"/>
</dbReference>
<dbReference type="Pfam" id="PF02171">
    <property type="entry name" value="Piwi"/>
    <property type="match status" value="1"/>
</dbReference>
<reference evidence="2 3" key="1">
    <citation type="journal article" date="2023" name="Mol. Ecol. Resour.">
        <title>Chromosome-level genome assembly of a triploid poplar Populus alba 'Berolinensis'.</title>
        <authorList>
            <person name="Chen S."/>
            <person name="Yu Y."/>
            <person name="Wang X."/>
            <person name="Wang S."/>
            <person name="Zhang T."/>
            <person name="Zhou Y."/>
            <person name="He R."/>
            <person name="Meng N."/>
            <person name="Wang Y."/>
            <person name="Liu W."/>
            <person name="Liu Z."/>
            <person name="Liu J."/>
            <person name="Guo Q."/>
            <person name="Huang H."/>
            <person name="Sederoff R.R."/>
            <person name="Wang G."/>
            <person name="Qu G."/>
            <person name="Chen S."/>
        </authorList>
    </citation>
    <scope>NUCLEOTIDE SEQUENCE [LARGE SCALE GENOMIC DNA]</scope>
    <source>
        <strain evidence="2">SC-2020</strain>
    </source>
</reference>
<evidence type="ECO:0000313" key="2">
    <source>
        <dbReference type="EMBL" id="KAJ6999337.1"/>
    </source>
</evidence>
<evidence type="ECO:0000313" key="3">
    <source>
        <dbReference type="Proteomes" id="UP001164929"/>
    </source>
</evidence>
<dbReference type="Gene3D" id="3.40.50.720">
    <property type="entry name" value="NAD(P)-binding Rossmann-like Domain"/>
    <property type="match status" value="1"/>
</dbReference>
<dbReference type="SUPFAM" id="SSF51735">
    <property type="entry name" value="NAD(P)-binding Rossmann-fold domains"/>
    <property type="match status" value="1"/>
</dbReference>
<dbReference type="EMBL" id="JAQIZT010000004">
    <property type="protein sequence ID" value="KAJ6999337.1"/>
    <property type="molecule type" value="Genomic_DNA"/>
</dbReference>
<name>A0AAD6R0K1_9ROSI</name>
<gene>
    <name evidence="2" type="ORF">NC653_010127</name>
</gene>
<feature type="domain" description="Piwi" evidence="1">
    <location>
        <begin position="222"/>
        <end position="274"/>
    </location>
</feature>
<dbReference type="InterPro" id="IPR036291">
    <property type="entry name" value="NAD(P)-bd_dom_sf"/>
</dbReference>
<keyword evidence="3" id="KW-1185">Reference proteome</keyword>
<dbReference type="Gene3D" id="3.30.420.10">
    <property type="entry name" value="Ribonuclease H-like superfamily/Ribonuclease H"/>
    <property type="match status" value="1"/>
</dbReference>
<protein>
    <recommendedName>
        <fullName evidence="1">Piwi domain-containing protein</fullName>
    </recommendedName>
</protein>
<accession>A0AAD6R0K1</accession>
<dbReference type="SMART" id="SM00950">
    <property type="entry name" value="Piwi"/>
    <property type="match status" value="1"/>
</dbReference>